<feature type="active site" description="Glycyl thioester intermediate" evidence="3">
    <location>
        <position position="33"/>
    </location>
</feature>
<gene>
    <name evidence="6" type="primary">UBE1Y</name>
    <name evidence="5" type="ORF">CM83_23818</name>
    <name evidence="6" type="ORF">g.4638</name>
</gene>
<dbReference type="EMBL" id="GDHC01019578">
    <property type="protein sequence ID" value="JAP99050.1"/>
    <property type="molecule type" value="Transcribed_RNA"/>
</dbReference>
<dbReference type="Pfam" id="PF10585">
    <property type="entry name" value="UBA_E1_SCCH"/>
    <property type="match status" value="1"/>
</dbReference>
<dbReference type="InterPro" id="IPR035985">
    <property type="entry name" value="Ubiquitin-activating_enz"/>
</dbReference>
<dbReference type="EMBL" id="GBHO01006418">
    <property type="protein sequence ID" value="JAG37186.1"/>
    <property type="molecule type" value="Transcribed_RNA"/>
</dbReference>
<dbReference type="SUPFAM" id="SSF69572">
    <property type="entry name" value="Activating enzymes of the ubiquitin-like proteins"/>
    <property type="match status" value="1"/>
</dbReference>
<evidence type="ECO:0000256" key="3">
    <source>
        <dbReference type="PROSITE-ProRule" id="PRU10132"/>
    </source>
</evidence>
<reference evidence="6" key="3">
    <citation type="journal article" date="2016" name="Gigascience">
        <title>De novo construction of an expanded transcriptome assembly for the western tarnished plant bug, Lygus hesperus.</title>
        <authorList>
            <person name="Tassone E.E."/>
            <person name="Geib S.M."/>
            <person name="Hall B."/>
            <person name="Fabrick J.A."/>
            <person name="Brent C.S."/>
            <person name="Hull J.J."/>
        </authorList>
    </citation>
    <scope>NUCLEOTIDE SEQUENCE</scope>
</reference>
<dbReference type="InterPro" id="IPR042063">
    <property type="entry name" value="Ubi_acti_E1_SCCH"/>
</dbReference>
<comment type="pathway">
    <text evidence="1">Protein modification; protein ubiquitination.</text>
</comment>
<evidence type="ECO:0000259" key="4">
    <source>
        <dbReference type="Pfam" id="PF10585"/>
    </source>
</evidence>
<evidence type="ECO:0000313" key="5">
    <source>
        <dbReference type="EMBL" id="JAG37186.1"/>
    </source>
</evidence>
<evidence type="ECO:0000256" key="1">
    <source>
        <dbReference type="ARBA" id="ARBA00004906"/>
    </source>
</evidence>
<dbReference type="InterPro" id="IPR033127">
    <property type="entry name" value="UBQ-activ_enz_E1_Cys_AS"/>
</dbReference>
<protein>
    <submittedName>
        <fullName evidence="6">Ubiquitin-activating enzyme E1 Y</fullName>
    </submittedName>
</protein>
<dbReference type="GO" id="GO:0008641">
    <property type="term" value="F:ubiquitin-like modifier activating enzyme activity"/>
    <property type="evidence" value="ECO:0007669"/>
    <property type="project" value="InterPro"/>
</dbReference>
<accession>A0A0A9YZZ0</accession>
<proteinExistence type="inferred from homology"/>
<sequence>MGTSGNLDIIVPNKTTSYADGGSADQSGGIPMCTLRNFPYIYEHCIEWARAQFDDIFVAPLQTAQQIIDDPQVFLGRIIHEVDAAQSEGEKRSLIEKNLSLLRALKHTLDILVAGPDMHKCAKLS</sequence>
<comment type="similarity">
    <text evidence="2">Belongs to the ubiquitin-activating E1 family.</text>
</comment>
<evidence type="ECO:0000256" key="2">
    <source>
        <dbReference type="ARBA" id="ARBA00005673"/>
    </source>
</evidence>
<reference evidence="5" key="1">
    <citation type="journal article" date="2014" name="PLoS ONE">
        <title>Transcriptome-Based Identification of ABC Transporters in the Western Tarnished Plant Bug Lygus hesperus.</title>
        <authorList>
            <person name="Hull J.J."/>
            <person name="Chaney K."/>
            <person name="Geib S.M."/>
            <person name="Fabrick J.A."/>
            <person name="Brent C.S."/>
            <person name="Walsh D."/>
            <person name="Lavine L.C."/>
        </authorList>
    </citation>
    <scope>NUCLEOTIDE SEQUENCE</scope>
</reference>
<name>A0A0A9YZZ0_LYGHE</name>
<evidence type="ECO:0000313" key="6">
    <source>
        <dbReference type="EMBL" id="JAP99050.1"/>
    </source>
</evidence>
<reference evidence="5" key="2">
    <citation type="submission" date="2014-07" db="EMBL/GenBank/DDBJ databases">
        <authorList>
            <person name="Hull J."/>
        </authorList>
    </citation>
    <scope>NUCLEOTIDE SEQUENCE</scope>
</reference>
<organism evidence="5">
    <name type="scientific">Lygus hesperus</name>
    <name type="common">Western plant bug</name>
    <dbReference type="NCBI Taxonomy" id="30085"/>
    <lineage>
        <taxon>Eukaryota</taxon>
        <taxon>Metazoa</taxon>
        <taxon>Ecdysozoa</taxon>
        <taxon>Arthropoda</taxon>
        <taxon>Hexapoda</taxon>
        <taxon>Insecta</taxon>
        <taxon>Pterygota</taxon>
        <taxon>Neoptera</taxon>
        <taxon>Paraneoptera</taxon>
        <taxon>Hemiptera</taxon>
        <taxon>Heteroptera</taxon>
        <taxon>Panheteroptera</taxon>
        <taxon>Cimicomorpha</taxon>
        <taxon>Miridae</taxon>
        <taxon>Mirini</taxon>
        <taxon>Lygus</taxon>
    </lineage>
</organism>
<dbReference type="PROSITE" id="PS00865">
    <property type="entry name" value="UBIQUITIN_ACTIVAT_2"/>
    <property type="match status" value="1"/>
</dbReference>
<dbReference type="AlphaFoldDB" id="A0A0A9YZZ0"/>
<dbReference type="InterPro" id="IPR019572">
    <property type="entry name" value="UBA_E1_SCCH"/>
</dbReference>
<dbReference type="Gene3D" id="1.10.10.2660">
    <property type="entry name" value="Ubiquitin-activating enzyme E1, SCCH domain"/>
    <property type="match status" value="1"/>
</dbReference>
<feature type="domain" description="Ubiquitin-activating enzyme SCCH" evidence="4">
    <location>
        <begin position="39"/>
        <end position="99"/>
    </location>
</feature>